<evidence type="ECO:0000259" key="4">
    <source>
        <dbReference type="Pfam" id="PF23565"/>
    </source>
</evidence>
<dbReference type="InterPro" id="IPR019451">
    <property type="entry name" value="Rtp1_C1"/>
</dbReference>
<protein>
    <submittedName>
        <fullName evidence="6">Transmembrane and coiled-coil domain-containing protein 7</fullName>
    </submittedName>
</protein>
<dbReference type="PANTHER" id="PTHR20959">
    <property type="entry name" value="TRANSPORT AND GOLGI ORGANIZATION PROTEIN 6 FAMILY MEMBER"/>
    <property type="match status" value="1"/>
</dbReference>
<evidence type="ECO:0000259" key="2">
    <source>
        <dbReference type="Pfam" id="PF10304"/>
    </source>
</evidence>
<dbReference type="InterPro" id="IPR057347">
    <property type="entry name" value="TANGO6_N"/>
</dbReference>
<feature type="domain" description="TANGO6 N-terminal" evidence="5">
    <location>
        <begin position="88"/>
        <end position="225"/>
    </location>
</feature>
<reference evidence="6" key="2">
    <citation type="submission" date="2014-07" db="EMBL/GenBank/DDBJ databases">
        <authorList>
            <person name="Hull J."/>
        </authorList>
    </citation>
    <scope>NUCLEOTIDE SEQUENCE</scope>
</reference>
<dbReference type="AlphaFoldDB" id="A0A0A9XKS9"/>
<evidence type="ECO:0000259" key="3">
    <source>
        <dbReference type="Pfam" id="PF10363"/>
    </source>
</evidence>
<reference evidence="6" key="1">
    <citation type="journal article" date="2014" name="PLoS ONE">
        <title>Transcriptome-Based Identification of ABC Transporters in the Western Tarnished Plant Bug Lygus hesperus.</title>
        <authorList>
            <person name="Hull J.J."/>
            <person name="Chaney K."/>
            <person name="Geib S.M."/>
            <person name="Fabrick J.A."/>
            <person name="Brent C.S."/>
            <person name="Walsh D."/>
            <person name="Lavine L.C."/>
        </authorList>
    </citation>
    <scope>NUCLEOTIDE SEQUENCE</scope>
</reference>
<keyword evidence="6" id="KW-0812">Transmembrane</keyword>
<sequence>MDIPRILKEIEELVSPNQTEQKPLQLVFLEKSRLFGDTNAHILKACEESIKLTSPFVDEAWWAFHTLVLKKLFALKDLLAVADEKESLLSVSQQKTLKAALEIIVVLGIVNHLPQGIGITLKQRSSIGGAVLEPENDKQKCYSLCLTVCCLMSLREDDTLKGFISKQHLGDLLAALFALLFPPEGFDVTDFRAQAKSYLETLIEKEFQPSVVKELLLLHGNPKCPPRVSRAFRGFLTDRLIQRVGVVATIKAILDLTQGLSSPQHWRTVNTLSKLIINAHIKDEEAYKSKVYPQILQLLYANEVEFMQVAVACVRQLFEKDRESCKMWFLDKLTRPLLEPSTEEEVAQSIEGLHNCCGIPCSENWALKLEAVQNVQVNLFRLHCKTNSSIYHLKSKIADLVSKIIEQCDPKETYNSLMFANGSVKFAFGENGGIKTEAGEEETDWDTAPELFLEGVMSKASVELKVRYFEVALESVTDDEFEKKLVGTKILSELASDDNVQENINKHPEPVIHFITRLLKSEEQDVEITCVGLMVISAMLDDPRYKMCRKWDAFKILVEPLKQFQEKTTNTELKVLAGELRSTILSRGVITSTSKNKEESKEFQPKNNVDEALKEAVDKLLPVRAHGLMSLAKLILRKDKPTYAKRDVLLCIFKENLKEEDSYVYLAAVEGLSALAASYPDDVLVSLTEQYRHLKIPEVRLKVGETLIKVTRLLNEMAVVYKGELIGAYLQGCLDPDHLVRTSSLSNLGELCKILGFRIHMYLVDVFQLVSNILQTDRHPEPRRAAVMVVTLLLQGLGKDTFSTLQELVLELYRALKTVISTDKDDVTKLHAELALQELNSCTLNFLLPSQKMEKRIYVLDPLP</sequence>
<feature type="domain" description="RNA polymerase II assembly factor Rtp1 C-terminal" evidence="3">
    <location>
        <begin position="610"/>
        <end position="717"/>
    </location>
</feature>
<evidence type="ECO:0000259" key="5">
    <source>
        <dbReference type="Pfam" id="PF25267"/>
    </source>
</evidence>
<accession>A0A0A9XKS9</accession>
<dbReference type="InterPro" id="IPR057407">
    <property type="entry name" value="HEAT_TANGO6"/>
</dbReference>
<gene>
    <name evidence="6" type="primary">TMCO7</name>
    <name evidence="6" type="ORF">CM83_55619</name>
</gene>
<dbReference type="Pfam" id="PF23565">
    <property type="entry name" value="ARM_TANGO6"/>
    <property type="match status" value="1"/>
</dbReference>
<dbReference type="SUPFAM" id="SSF48371">
    <property type="entry name" value="ARM repeat"/>
    <property type="match status" value="1"/>
</dbReference>
<evidence type="ECO:0000256" key="1">
    <source>
        <dbReference type="ARBA" id="ARBA00005724"/>
    </source>
</evidence>
<evidence type="ECO:0000313" key="6">
    <source>
        <dbReference type="EMBL" id="JAG21332.1"/>
    </source>
</evidence>
<feature type="domain" description="RNA polymerase II assembly factor Rtp1 C-terminal" evidence="2">
    <location>
        <begin position="810"/>
        <end position="840"/>
    </location>
</feature>
<dbReference type="EMBL" id="GBHO01022272">
    <property type="protein sequence ID" value="JAG21332.1"/>
    <property type="molecule type" value="Transcribed_RNA"/>
</dbReference>
<dbReference type="Gene3D" id="1.25.10.10">
    <property type="entry name" value="Leucine-rich Repeat Variant"/>
    <property type="match status" value="1"/>
</dbReference>
<dbReference type="PANTHER" id="PTHR20959:SF1">
    <property type="entry name" value="TRANSPORT AND GOLGI ORGANIZATION PROTEIN 6 HOMOLOG"/>
    <property type="match status" value="1"/>
</dbReference>
<feature type="domain" description="TANGO6 HEAT repeat" evidence="4">
    <location>
        <begin position="240"/>
        <end position="446"/>
    </location>
</feature>
<dbReference type="Pfam" id="PF25267">
    <property type="entry name" value="TANGO6_N"/>
    <property type="match status" value="1"/>
</dbReference>
<name>A0A0A9XKS9_LYGHE</name>
<organism evidence="6">
    <name type="scientific">Lygus hesperus</name>
    <name type="common">Western plant bug</name>
    <dbReference type="NCBI Taxonomy" id="30085"/>
    <lineage>
        <taxon>Eukaryota</taxon>
        <taxon>Metazoa</taxon>
        <taxon>Ecdysozoa</taxon>
        <taxon>Arthropoda</taxon>
        <taxon>Hexapoda</taxon>
        <taxon>Insecta</taxon>
        <taxon>Pterygota</taxon>
        <taxon>Neoptera</taxon>
        <taxon>Paraneoptera</taxon>
        <taxon>Hemiptera</taxon>
        <taxon>Heteroptera</taxon>
        <taxon>Panheteroptera</taxon>
        <taxon>Cimicomorpha</taxon>
        <taxon>Miridae</taxon>
        <taxon>Mirini</taxon>
        <taxon>Lygus</taxon>
    </lineage>
</organism>
<dbReference type="GO" id="GO:0009306">
    <property type="term" value="P:protein secretion"/>
    <property type="evidence" value="ECO:0007669"/>
    <property type="project" value="TreeGrafter"/>
</dbReference>
<dbReference type="InterPro" id="IPR011989">
    <property type="entry name" value="ARM-like"/>
</dbReference>
<dbReference type="InterPro" id="IPR039600">
    <property type="entry name" value="TANGO6/Rtp1"/>
</dbReference>
<comment type="similarity">
    <text evidence="1">Belongs to the Tango6 family.</text>
</comment>
<dbReference type="Pfam" id="PF10304">
    <property type="entry name" value="RTP1_C2"/>
    <property type="match status" value="1"/>
</dbReference>
<keyword evidence="6" id="KW-0472">Membrane</keyword>
<dbReference type="InterPro" id="IPR016024">
    <property type="entry name" value="ARM-type_fold"/>
</dbReference>
<dbReference type="InterPro" id="IPR019414">
    <property type="entry name" value="Rtp1_C2"/>
</dbReference>
<dbReference type="Pfam" id="PF10363">
    <property type="entry name" value="RTP1_C1"/>
    <property type="match status" value="1"/>
</dbReference>
<proteinExistence type="inferred from homology"/>